<keyword evidence="3 6" id="KW-1133">Transmembrane helix</keyword>
<evidence type="ECO:0000313" key="8">
    <source>
        <dbReference type="EMBL" id="CAH1268095.1"/>
    </source>
</evidence>
<dbReference type="AlphaFoldDB" id="A0A8K0EVM0"/>
<proteinExistence type="predicted"/>
<evidence type="ECO:0000313" key="9">
    <source>
        <dbReference type="Proteomes" id="UP000838412"/>
    </source>
</evidence>
<dbReference type="Proteomes" id="UP000838412">
    <property type="component" value="Chromosome 6"/>
</dbReference>
<dbReference type="InterPro" id="IPR050846">
    <property type="entry name" value="TLCD"/>
</dbReference>
<organism evidence="8 9">
    <name type="scientific">Branchiostoma lanceolatum</name>
    <name type="common">Common lancelet</name>
    <name type="synonym">Amphioxus lanceolatum</name>
    <dbReference type="NCBI Taxonomy" id="7740"/>
    <lineage>
        <taxon>Eukaryota</taxon>
        <taxon>Metazoa</taxon>
        <taxon>Chordata</taxon>
        <taxon>Cephalochordata</taxon>
        <taxon>Leptocardii</taxon>
        <taxon>Amphioxiformes</taxon>
        <taxon>Branchiostomatidae</taxon>
        <taxon>Branchiostoma</taxon>
    </lineage>
</organism>
<dbReference type="GO" id="GO:0055088">
    <property type="term" value="P:lipid homeostasis"/>
    <property type="evidence" value="ECO:0007669"/>
    <property type="project" value="TreeGrafter"/>
</dbReference>
<evidence type="ECO:0000256" key="4">
    <source>
        <dbReference type="ARBA" id="ARBA00023136"/>
    </source>
</evidence>
<evidence type="ECO:0000256" key="5">
    <source>
        <dbReference type="PROSITE-ProRule" id="PRU00205"/>
    </source>
</evidence>
<dbReference type="InterPro" id="IPR006634">
    <property type="entry name" value="TLC-dom"/>
</dbReference>
<accession>A0A8K0EVM0</accession>
<gene>
    <name evidence="8" type="primary">TMEM56</name>
    <name evidence="8" type="ORF">BLAG_LOCUS21155</name>
</gene>
<name>A0A8K0EVM0_BRALA</name>
<feature type="transmembrane region" description="Helical" evidence="6">
    <location>
        <begin position="185"/>
        <end position="203"/>
    </location>
</feature>
<dbReference type="PROSITE" id="PS50922">
    <property type="entry name" value="TLC"/>
    <property type="match status" value="1"/>
</dbReference>
<feature type="transmembrane region" description="Helical" evidence="6">
    <location>
        <begin position="58"/>
        <end position="78"/>
    </location>
</feature>
<evidence type="ECO:0000256" key="6">
    <source>
        <dbReference type="SAM" id="Phobius"/>
    </source>
</evidence>
<feature type="domain" description="TLC" evidence="7">
    <location>
        <begin position="51"/>
        <end position="255"/>
    </location>
</feature>
<dbReference type="GO" id="GO:0005783">
    <property type="term" value="C:endoplasmic reticulum"/>
    <property type="evidence" value="ECO:0007669"/>
    <property type="project" value="TreeGrafter"/>
</dbReference>
<feature type="transmembrane region" description="Helical" evidence="6">
    <location>
        <begin position="90"/>
        <end position="108"/>
    </location>
</feature>
<feature type="transmembrane region" description="Helical" evidence="6">
    <location>
        <begin position="120"/>
        <end position="141"/>
    </location>
</feature>
<sequence length="262" mass="30320">MLQLEFLLSKIDLPYRYAAVASFLACLTIQEALSPWLSRLMTSSYAQLSPVQQVEWDNRIMSIAHALTASFLSLLAFFCDEGLTPDAVRYDSHIVLLGSAILLGYALADLFETCMRPRALWTTDMVFHHVICCCIPCVYFMYRCAPYYGNIGWMAEISSPFLHIRRLLMMTGSKKTSQAYKVNGILFVMTFFVFRIAVIPWFWHNWLFRLTMNPEYYLPENAVPLNTSLSEGIIMNVLNSYWFVRLCIVTWRHLSLSKDHDD</sequence>
<reference evidence="8" key="1">
    <citation type="submission" date="2022-01" db="EMBL/GenBank/DDBJ databases">
        <authorList>
            <person name="Braso-Vives M."/>
        </authorList>
    </citation>
    <scope>NUCLEOTIDE SEQUENCE</scope>
</reference>
<keyword evidence="9" id="KW-1185">Reference proteome</keyword>
<dbReference type="EMBL" id="OV696691">
    <property type="protein sequence ID" value="CAH1268095.1"/>
    <property type="molecule type" value="Genomic_DNA"/>
</dbReference>
<dbReference type="PANTHER" id="PTHR13439:SF0">
    <property type="entry name" value="TOPOISOMERASE I DAMAGE AFFECTED PROTEIN 4"/>
    <property type="match status" value="1"/>
</dbReference>
<feature type="transmembrane region" description="Helical" evidence="6">
    <location>
        <begin position="15"/>
        <end position="37"/>
    </location>
</feature>
<dbReference type="PANTHER" id="PTHR13439">
    <property type="entry name" value="CT120 PROTEIN"/>
    <property type="match status" value="1"/>
</dbReference>
<protein>
    <submittedName>
        <fullName evidence="8">TMEM56 protein</fullName>
    </submittedName>
</protein>
<evidence type="ECO:0000256" key="2">
    <source>
        <dbReference type="ARBA" id="ARBA00022692"/>
    </source>
</evidence>
<dbReference type="SMART" id="SM00724">
    <property type="entry name" value="TLC"/>
    <property type="match status" value="1"/>
</dbReference>
<comment type="subcellular location">
    <subcellularLocation>
        <location evidence="1">Membrane</location>
        <topology evidence="1">Multi-pass membrane protein</topology>
    </subcellularLocation>
</comment>
<evidence type="ECO:0000256" key="3">
    <source>
        <dbReference type="ARBA" id="ARBA00022989"/>
    </source>
</evidence>
<keyword evidence="2 5" id="KW-0812">Transmembrane</keyword>
<dbReference type="Pfam" id="PF03798">
    <property type="entry name" value="TRAM_LAG1_CLN8"/>
    <property type="match status" value="1"/>
</dbReference>
<evidence type="ECO:0000259" key="7">
    <source>
        <dbReference type="PROSITE" id="PS50922"/>
    </source>
</evidence>
<dbReference type="OrthoDB" id="10266980at2759"/>
<evidence type="ECO:0000256" key="1">
    <source>
        <dbReference type="ARBA" id="ARBA00004141"/>
    </source>
</evidence>
<dbReference type="GO" id="GO:0016020">
    <property type="term" value="C:membrane"/>
    <property type="evidence" value="ECO:0007669"/>
    <property type="project" value="UniProtKB-SubCell"/>
</dbReference>
<keyword evidence="4 5" id="KW-0472">Membrane</keyword>